<dbReference type="Proteomes" id="UP000053039">
    <property type="component" value="Unassembled WGS sequence"/>
</dbReference>
<dbReference type="RefSeq" id="WP_051831864.1">
    <property type="nucleotide sequence ID" value="NZ_JBIBHV010000001.1"/>
</dbReference>
<dbReference type="EMBL" id="LMWM01000030">
    <property type="protein sequence ID" value="KUM84874.1"/>
    <property type="molecule type" value="Genomic_DNA"/>
</dbReference>
<dbReference type="AlphaFoldDB" id="A0A101N1L4"/>
<sequence>MDLSAEAGLPDGFADLERFLERWRLRDAQERMEAMVSADIEELRDLCATMLPRIEAVVNHLNAFPLDDMPPREQALFELALTFAEVTHPVDLGWATPEVSDLYPLDGMNLVGPARAW</sequence>
<evidence type="ECO:0000313" key="2">
    <source>
        <dbReference type="Proteomes" id="UP000053039"/>
    </source>
</evidence>
<accession>A0A101N1L4</accession>
<proteinExistence type="predicted"/>
<evidence type="ECO:0000313" key="1">
    <source>
        <dbReference type="EMBL" id="KUM84874.1"/>
    </source>
</evidence>
<reference evidence="1 2" key="1">
    <citation type="submission" date="2015-10" db="EMBL/GenBank/DDBJ databases">
        <title>Draft genome sequence of Streptomyces pseudovenezuelae DSM 40212, type strain for the species Streptomyces pseudovenezuelae.</title>
        <authorList>
            <person name="Ruckert C."/>
            <person name="Winkler A."/>
            <person name="Kalinowski J."/>
            <person name="Kampfer P."/>
            <person name="Glaeser S."/>
        </authorList>
    </citation>
    <scope>NUCLEOTIDE SEQUENCE [LARGE SCALE GENOMIC DNA]</scope>
    <source>
        <strain evidence="1 2">DSM 40212</strain>
    </source>
</reference>
<organism evidence="1 2">
    <name type="scientific">Streptomyces pseudovenezuelae</name>
    <dbReference type="NCBI Taxonomy" id="67350"/>
    <lineage>
        <taxon>Bacteria</taxon>
        <taxon>Bacillati</taxon>
        <taxon>Actinomycetota</taxon>
        <taxon>Actinomycetes</taxon>
        <taxon>Kitasatosporales</taxon>
        <taxon>Streptomycetaceae</taxon>
        <taxon>Streptomyces</taxon>
        <taxon>Streptomyces aurantiacus group</taxon>
    </lineage>
</organism>
<comment type="caution">
    <text evidence="1">The sequence shown here is derived from an EMBL/GenBank/DDBJ whole genome shotgun (WGS) entry which is preliminary data.</text>
</comment>
<dbReference type="OrthoDB" id="3481269at2"/>
<name>A0A101N1L4_9ACTN</name>
<protein>
    <submittedName>
        <fullName evidence="1">Uncharacterized protein</fullName>
    </submittedName>
</protein>
<gene>
    <name evidence="1" type="ORF">AQI94_30545</name>
</gene>